<dbReference type="PANTHER" id="PTHR24166:SF48">
    <property type="entry name" value="PROTEIN VAPYRIN"/>
    <property type="match status" value="1"/>
</dbReference>
<reference evidence="4" key="1">
    <citation type="submission" date="2021-03" db="EMBL/GenBank/DDBJ databases">
        <authorList>
            <person name="Bekaert M."/>
        </authorList>
    </citation>
    <scope>NUCLEOTIDE SEQUENCE</scope>
</reference>
<dbReference type="PANTHER" id="PTHR24166">
    <property type="entry name" value="ROLLING PEBBLES, ISOFORM B"/>
    <property type="match status" value="1"/>
</dbReference>
<keyword evidence="2 3" id="KW-0040">ANK repeat</keyword>
<evidence type="ECO:0000313" key="5">
    <source>
        <dbReference type="Proteomes" id="UP000683360"/>
    </source>
</evidence>
<sequence length="215" mass="24562">MSVVLFQDYDGWTALMFAASEGHVEVSRLLLENRCNKDITSWGGRTALMLAARRGHVEVSRLLLENRCNKDITTRDGKTALHLAAEYGGLHVTRCLVEEGGISPFVKTHEGKTPYDLAAARGFYGQNKEVMEYLQDNLEKNHRAILRYPDPEIGLNMGRYWNKDIPGISRDHPDHKYPSRKSCDNPVLRIHQVLVSGNYPDVRIYRFDCIEFALR</sequence>
<evidence type="ECO:0000256" key="2">
    <source>
        <dbReference type="ARBA" id="ARBA00023043"/>
    </source>
</evidence>
<dbReference type="InterPro" id="IPR050889">
    <property type="entry name" value="Dendritic_Spine_Reg/Scaffold"/>
</dbReference>
<dbReference type="InterPro" id="IPR036770">
    <property type="entry name" value="Ankyrin_rpt-contain_sf"/>
</dbReference>
<dbReference type="PROSITE" id="PS50297">
    <property type="entry name" value="ANK_REP_REGION"/>
    <property type="match status" value="3"/>
</dbReference>
<organism evidence="4 5">
    <name type="scientific">Mytilus edulis</name>
    <name type="common">Blue mussel</name>
    <dbReference type="NCBI Taxonomy" id="6550"/>
    <lineage>
        <taxon>Eukaryota</taxon>
        <taxon>Metazoa</taxon>
        <taxon>Spiralia</taxon>
        <taxon>Lophotrochozoa</taxon>
        <taxon>Mollusca</taxon>
        <taxon>Bivalvia</taxon>
        <taxon>Autobranchia</taxon>
        <taxon>Pteriomorphia</taxon>
        <taxon>Mytilida</taxon>
        <taxon>Mytiloidea</taxon>
        <taxon>Mytilidae</taxon>
        <taxon>Mytilinae</taxon>
        <taxon>Mytilus</taxon>
    </lineage>
</organism>
<proteinExistence type="predicted"/>
<dbReference type="PROSITE" id="PS50088">
    <property type="entry name" value="ANK_REPEAT"/>
    <property type="match status" value="3"/>
</dbReference>
<dbReference type="InterPro" id="IPR002110">
    <property type="entry name" value="Ankyrin_rpt"/>
</dbReference>
<feature type="repeat" description="ANK" evidence="3">
    <location>
        <begin position="76"/>
        <end position="100"/>
    </location>
</feature>
<evidence type="ECO:0000313" key="4">
    <source>
        <dbReference type="EMBL" id="CAG2258133.1"/>
    </source>
</evidence>
<dbReference type="Pfam" id="PF12796">
    <property type="entry name" value="Ank_2"/>
    <property type="match status" value="1"/>
</dbReference>
<name>A0A8S3VKC0_MYTED</name>
<keyword evidence="1" id="KW-0677">Repeat</keyword>
<dbReference type="Gene3D" id="1.25.40.20">
    <property type="entry name" value="Ankyrin repeat-containing domain"/>
    <property type="match status" value="2"/>
</dbReference>
<evidence type="ECO:0000256" key="1">
    <source>
        <dbReference type="ARBA" id="ARBA00022737"/>
    </source>
</evidence>
<dbReference type="Proteomes" id="UP000683360">
    <property type="component" value="Unassembled WGS sequence"/>
</dbReference>
<keyword evidence="5" id="KW-1185">Reference proteome</keyword>
<protein>
    <recommendedName>
        <fullName evidence="6">Ankyrin repeat protein</fullName>
    </recommendedName>
</protein>
<accession>A0A8S3VKC0</accession>
<dbReference type="SUPFAM" id="SSF48403">
    <property type="entry name" value="Ankyrin repeat"/>
    <property type="match status" value="1"/>
</dbReference>
<gene>
    <name evidence="4" type="ORF">MEDL_69331</name>
</gene>
<feature type="repeat" description="ANK" evidence="3">
    <location>
        <begin position="10"/>
        <end position="42"/>
    </location>
</feature>
<evidence type="ECO:0008006" key="6">
    <source>
        <dbReference type="Google" id="ProtNLM"/>
    </source>
</evidence>
<dbReference type="AlphaFoldDB" id="A0A8S3VKC0"/>
<dbReference type="SMART" id="SM00248">
    <property type="entry name" value="ANK"/>
    <property type="match status" value="4"/>
</dbReference>
<comment type="caution">
    <text evidence="4">The sequence shown here is derived from an EMBL/GenBank/DDBJ whole genome shotgun (WGS) entry which is preliminary data.</text>
</comment>
<dbReference type="Pfam" id="PF00023">
    <property type="entry name" value="Ank"/>
    <property type="match status" value="1"/>
</dbReference>
<feature type="repeat" description="ANK" evidence="3">
    <location>
        <begin position="43"/>
        <end position="75"/>
    </location>
</feature>
<dbReference type="OrthoDB" id="5406014at2759"/>
<evidence type="ECO:0000256" key="3">
    <source>
        <dbReference type="PROSITE-ProRule" id="PRU00023"/>
    </source>
</evidence>
<dbReference type="EMBL" id="CAJPWZ010003336">
    <property type="protein sequence ID" value="CAG2258133.1"/>
    <property type="molecule type" value="Genomic_DNA"/>
</dbReference>